<organism evidence="2 3">
    <name type="scientific">Naumannella cuiyingiana</name>
    <dbReference type="NCBI Taxonomy" id="1347891"/>
    <lineage>
        <taxon>Bacteria</taxon>
        <taxon>Bacillati</taxon>
        <taxon>Actinomycetota</taxon>
        <taxon>Actinomycetes</taxon>
        <taxon>Propionibacteriales</taxon>
        <taxon>Propionibacteriaceae</taxon>
        <taxon>Naumannella</taxon>
    </lineage>
</organism>
<proteinExistence type="predicted"/>
<dbReference type="AlphaFoldDB" id="A0A7Z0DCA9"/>
<keyword evidence="3" id="KW-1185">Reference proteome</keyword>
<evidence type="ECO:0000313" key="3">
    <source>
        <dbReference type="Proteomes" id="UP000527616"/>
    </source>
</evidence>
<accession>A0A7Z0DCA9</accession>
<comment type="caution">
    <text evidence="2">The sequence shown here is derived from an EMBL/GenBank/DDBJ whole genome shotgun (WGS) entry which is preliminary data.</text>
</comment>
<reference evidence="2 3" key="1">
    <citation type="submission" date="2020-07" db="EMBL/GenBank/DDBJ databases">
        <title>Sequencing the genomes of 1000 actinobacteria strains.</title>
        <authorList>
            <person name="Klenk H.-P."/>
        </authorList>
    </citation>
    <scope>NUCLEOTIDE SEQUENCE [LARGE SCALE GENOMIC DNA]</scope>
    <source>
        <strain evidence="2 3">DSM 103164</strain>
    </source>
</reference>
<dbReference type="RefSeq" id="WP_179446698.1">
    <property type="nucleotide sequence ID" value="NZ_JACBZS010000002.1"/>
</dbReference>
<feature type="region of interest" description="Disordered" evidence="1">
    <location>
        <begin position="161"/>
        <end position="196"/>
    </location>
</feature>
<sequence length="196" mass="21266">MSTTSSEESTVRNLLEATAVPANTMFRQPTESRGPVTPDHDFDQQMILAYARFGVIEGADRLRDQLIASQDPGQAEVSADVASQRQAAAEALAGPRPNPVAYQRAMAALIGSVGTEGQTELGEALDRRLRQEGLPRVAAIVAEIRRSEEWLDFRLNECVERRGQLEAGTSPTQGNRPGARPSQHYAAPEVDRGTGR</sequence>
<dbReference type="Proteomes" id="UP000527616">
    <property type="component" value="Unassembled WGS sequence"/>
</dbReference>
<evidence type="ECO:0000256" key="1">
    <source>
        <dbReference type="SAM" id="MobiDB-lite"/>
    </source>
</evidence>
<dbReference type="EMBL" id="JACBZS010000002">
    <property type="protein sequence ID" value="NYI72721.1"/>
    <property type="molecule type" value="Genomic_DNA"/>
</dbReference>
<gene>
    <name evidence="2" type="ORF">GGQ54_003335</name>
</gene>
<protein>
    <submittedName>
        <fullName evidence="2">Uncharacterized protein</fullName>
    </submittedName>
</protein>
<name>A0A7Z0DCA9_9ACTN</name>
<evidence type="ECO:0000313" key="2">
    <source>
        <dbReference type="EMBL" id="NYI72721.1"/>
    </source>
</evidence>